<dbReference type="InterPro" id="IPR027417">
    <property type="entry name" value="P-loop_NTPase"/>
</dbReference>
<evidence type="ECO:0000259" key="5">
    <source>
        <dbReference type="PROSITE" id="PS50893"/>
    </source>
</evidence>
<dbReference type="Gene3D" id="3.40.50.300">
    <property type="entry name" value="P-loop containing nucleotide triphosphate hydrolases"/>
    <property type="match status" value="2"/>
</dbReference>
<proteinExistence type="predicted"/>
<dbReference type="PROSITE" id="PS50893">
    <property type="entry name" value="ABC_TRANSPORTER_2"/>
    <property type="match status" value="2"/>
</dbReference>
<dbReference type="SMART" id="SM00382">
    <property type="entry name" value="AAA"/>
    <property type="match status" value="2"/>
</dbReference>
<evidence type="ECO:0000256" key="2">
    <source>
        <dbReference type="ARBA" id="ARBA00022840"/>
    </source>
</evidence>
<dbReference type="PROSITE" id="PS00211">
    <property type="entry name" value="ABC_TRANSPORTER_1"/>
    <property type="match status" value="2"/>
</dbReference>
<dbReference type="GO" id="GO:0003677">
    <property type="term" value="F:DNA binding"/>
    <property type="evidence" value="ECO:0007669"/>
    <property type="project" value="InterPro"/>
</dbReference>
<dbReference type="SUPFAM" id="SSF52540">
    <property type="entry name" value="P-loop containing nucleoside triphosphate hydrolases"/>
    <property type="match status" value="2"/>
</dbReference>
<keyword evidence="1" id="KW-0547">Nucleotide-binding</keyword>
<reference evidence="6" key="1">
    <citation type="journal article" date="2021" name="PeerJ">
        <title>Extensive microbial diversity within the chicken gut microbiome revealed by metagenomics and culture.</title>
        <authorList>
            <person name="Gilroy R."/>
            <person name="Ravi A."/>
            <person name="Getino M."/>
            <person name="Pursley I."/>
            <person name="Horton D.L."/>
            <person name="Alikhan N.F."/>
            <person name="Baker D."/>
            <person name="Gharbi K."/>
            <person name="Hall N."/>
            <person name="Watson M."/>
            <person name="Adriaenssens E.M."/>
            <person name="Foster-Nyarko E."/>
            <person name="Jarju S."/>
            <person name="Secka A."/>
            <person name="Antonio M."/>
            <person name="Oren A."/>
            <person name="Chaudhuri R.R."/>
            <person name="La Ragione R."/>
            <person name="Hildebrand F."/>
            <person name="Pallen M.J."/>
        </authorList>
    </citation>
    <scope>NUCLEOTIDE SEQUENCE</scope>
    <source>
        <strain evidence="6">ChiSxjej3B15-24422</strain>
    </source>
</reference>
<dbReference type="Proteomes" id="UP000824007">
    <property type="component" value="Unassembled WGS sequence"/>
</dbReference>
<dbReference type="Pfam" id="PF00005">
    <property type="entry name" value="ABC_tran"/>
    <property type="match status" value="2"/>
</dbReference>
<dbReference type="InterPro" id="IPR003439">
    <property type="entry name" value="ABC_transporter-like_ATP-bd"/>
</dbReference>
<dbReference type="FunFam" id="3.40.50.300:FF:000011">
    <property type="entry name" value="Putative ABC transporter ATP-binding component"/>
    <property type="match status" value="2"/>
</dbReference>
<dbReference type="AlphaFoldDB" id="A0A9D2C5M8"/>
<dbReference type="EMBL" id="DXDD01000035">
    <property type="protein sequence ID" value="HIY59543.1"/>
    <property type="molecule type" value="Genomic_DNA"/>
</dbReference>
<evidence type="ECO:0000256" key="1">
    <source>
        <dbReference type="ARBA" id="ARBA00022741"/>
    </source>
</evidence>
<accession>A0A9D2C5M8</accession>
<keyword evidence="2 6" id="KW-0067">ATP-binding</keyword>
<dbReference type="PANTHER" id="PTHR42855:SF1">
    <property type="entry name" value="ABC TRANSPORTER DOMAIN-CONTAINING PROTEIN"/>
    <property type="match status" value="1"/>
</dbReference>
<sequence length="640" mass="71974">MNLINMEKITKSFTDYKLFDNASFSLQEGEKVGVIGINGTGKTTLLKMMAGLEEPDEGTITTANHAVIRYLPQHPEFAPEMSCLDCVLAGNVTEENRWTIESDAKAMMTRLGIRDFSQPAGQLSGGQRKRLALISALLAPADILLLDEPTNHLDNEMADWLEDYLKKWKGALVMVTHDRYFLDSVTSRIAEIDKGAIYSYQSNYSGFLELKTQREEMEDASERKRQSILRVELEWIRRGARARSTKQKAHIQRFEELRDRQAPVRDSSVELGSISSRMGRTTVELISVCKSYGEKKLIDDFSYIFLKGDRVGFIGPNGCGKTTLMKIIAGLLPPDSGQVVVGQTVKMGYYAQEIASRKQQADVSGGQSVDAFRGQSTDAPGAMTDLSYMDPKQRVIDYVKDTAEYIQTTDGVLSASAMLERFLFPPDKQYSPIGKLSGGEKKRLNLLRVLASSPNFLLLDEPTNNLDIATLTILEDYLDRFEGIVVTVSHDRYFLDRTMKRIFAFEEGGRLRQYEGGYTDYAARKAAEEEEKESQEEKRGSCGKPDIPAAEKGQRVRGPQKLKFSYKEQKDYETIETDMAALEERISTLEQDIEASASDFVKLNQLMAEKAELEAALEEKMERWMYLEELAAKIAEQGKG</sequence>
<gene>
    <name evidence="6" type="ORF">H9831_02510</name>
</gene>
<protein>
    <submittedName>
        <fullName evidence="6">ABC-F family ATP-binding cassette domain-containing protein</fullName>
    </submittedName>
</protein>
<dbReference type="InterPro" id="IPR051309">
    <property type="entry name" value="ABCF_ATPase"/>
</dbReference>
<feature type="region of interest" description="Disordered" evidence="4">
    <location>
        <begin position="525"/>
        <end position="558"/>
    </location>
</feature>
<dbReference type="InterPro" id="IPR003593">
    <property type="entry name" value="AAA+_ATPase"/>
</dbReference>
<dbReference type="Gene3D" id="1.10.287.380">
    <property type="entry name" value="Valyl-tRNA synthetase, C-terminal domain"/>
    <property type="match status" value="1"/>
</dbReference>
<name>A0A9D2C5M8_9FIRM</name>
<dbReference type="InterPro" id="IPR017871">
    <property type="entry name" value="ABC_transporter-like_CS"/>
</dbReference>
<feature type="domain" description="ABC transporter" evidence="5">
    <location>
        <begin position="283"/>
        <end position="541"/>
    </location>
</feature>
<evidence type="ECO:0000256" key="4">
    <source>
        <dbReference type="SAM" id="MobiDB-lite"/>
    </source>
</evidence>
<dbReference type="InterPro" id="IPR032781">
    <property type="entry name" value="ABC_tran_Xtn"/>
</dbReference>
<dbReference type="InterPro" id="IPR037118">
    <property type="entry name" value="Val-tRNA_synth_C_sf"/>
</dbReference>
<organism evidence="6 7">
    <name type="scientific">Candidatus Eisenbergiella pullistercoris</name>
    <dbReference type="NCBI Taxonomy" id="2838555"/>
    <lineage>
        <taxon>Bacteria</taxon>
        <taxon>Bacillati</taxon>
        <taxon>Bacillota</taxon>
        <taxon>Clostridia</taxon>
        <taxon>Lachnospirales</taxon>
        <taxon>Lachnospiraceae</taxon>
        <taxon>Eisenbergiella</taxon>
    </lineage>
</organism>
<feature type="domain" description="ABC transporter" evidence="5">
    <location>
        <begin position="4"/>
        <end position="219"/>
    </location>
</feature>
<evidence type="ECO:0000313" key="6">
    <source>
        <dbReference type="EMBL" id="HIY59543.1"/>
    </source>
</evidence>
<evidence type="ECO:0000313" key="7">
    <source>
        <dbReference type="Proteomes" id="UP000824007"/>
    </source>
</evidence>
<evidence type="ECO:0000256" key="3">
    <source>
        <dbReference type="SAM" id="Coils"/>
    </source>
</evidence>
<keyword evidence="3" id="KW-0175">Coiled coil</keyword>
<dbReference type="CDD" id="cd03221">
    <property type="entry name" value="ABCF_EF-3"/>
    <property type="match status" value="2"/>
</dbReference>
<feature type="coiled-coil region" evidence="3">
    <location>
        <begin position="572"/>
        <end position="623"/>
    </location>
</feature>
<dbReference type="Pfam" id="PF12848">
    <property type="entry name" value="ABC_tran_Xtn"/>
    <property type="match status" value="1"/>
</dbReference>
<comment type="caution">
    <text evidence="6">The sequence shown here is derived from an EMBL/GenBank/DDBJ whole genome shotgun (WGS) entry which is preliminary data.</text>
</comment>
<dbReference type="GO" id="GO:0016887">
    <property type="term" value="F:ATP hydrolysis activity"/>
    <property type="evidence" value="ECO:0007669"/>
    <property type="project" value="InterPro"/>
</dbReference>
<dbReference type="Pfam" id="PF16326">
    <property type="entry name" value="ABC_tran_CTD"/>
    <property type="match status" value="1"/>
</dbReference>
<dbReference type="PANTHER" id="PTHR42855">
    <property type="entry name" value="ABC TRANSPORTER ATP-BINDING SUBUNIT"/>
    <property type="match status" value="1"/>
</dbReference>
<reference evidence="6" key="2">
    <citation type="submission" date="2021-04" db="EMBL/GenBank/DDBJ databases">
        <authorList>
            <person name="Gilroy R."/>
        </authorList>
    </citation>
    <scope>NUCLEOTIDE SEQUENCE</scope>
    <source>
        <strain evidence="6">ChiSxjej3B15-24422</strain>
    </source>
</reference>
<dbReference type="GO" id="GO:0005524">
    <property type="term" value="F:ATP binding"/>
    <property type="evidence" value="ECO:0007669"/>
    <property type="project" value="UniProtKB-KW"/>
</dbReference>
<dbReference type="InterPro" id="IPR032524">
    <property type="entry name" value="ABC_tran_C"/>
</dbReference>